<proteinExistence type="predicted"/>
<comment type="caution">
    <text evidence="2">The sequence shown here is derived from an EMBL/GenBank/DDBJ whole genome shotgun (WGS) entry which is preliminary data.</text>
</comment>
<accession>A0A392TSA1</accession>
<evidence type="ECO:0000313" key="2">
    <source>
        <dbReference type="EMBL" id="MCI63006.1"/>
    </source>
</evidence>
<protein>
    <submittedName>
        <fullName evidence="2">Uncharacterized protein</fullName>
    </submittedName>
</protein>
<reference evidence="2 3" key="1">
    <citation type="journal article" date="2018" name="Front. Plant Sci.">
        <title>Red Clover (Trifolium pratense) and Zigzag Clover (T. medium) - A Picture of Genomic Similarities and Differences.</title>
        <authorList>
            <person name="Dluhosova J."/>
            <person name="Istvanek J."/>
            <person name="Nedelnik J."/>
            <person name="Repkova J."/>
        </authorList>
    </citation>
    <scope>NUCLEOTIDE SEQUENCE [LARGE SCALE GENOMIC DNA]</scope>
    <source>
        <strain evidence="3">cv. 10/8</strain>
        <tissue evidence="2">Leaf</tissue>
    </source>
</reference>
<name>A0A392TSA1_9FABA</name>
<dbReference type="EMBL" id="LXQA010629268">
    <property type="protein sequence ID" value="MCI63006.1"/>
    <property type="molecule type" value="Genomic_DNA"/>
</dbReference>
<dbReference type="AlphaFoldDB" id="A0A392TSA1"/>
<evidence type="ECO:0000256" key="1">
    <source>
        <dbReference type="SAM" id="MobiDB-lite"/>
    </source>
</evidence>
<sequence length="67" mass="7194">VGEVWRQSARISPGFAGRNLATAGSLVGARGNKPSARGSKPSAEERFSHPARVLLLNHYKYASKSEN</sequence>
<feature type="non-terminal residue" evidence="2">
    <location>
        <position position="1"/>
    </location>
</feature>
<evidence type="ECO:0000313" key="3">
    <source>
        <dbReference type="Proteomes" id="UP000265520"/>
    </source>
</evidence>
<keyword evidence="3" id="KW-1185">Reference proteome</keyword>
<dbReference type="Proteomes" id="UP000265520">
    <property type="component" value="Unassembled WGS sequence"/>
</dbReference>
<feature type="region of interest" description="Disordered" evidence="1">
    <location>
        <begin position="26"/>
        <end position="46"/>
    </location>
</feature>
<organism evidence="2 3">
    <name type="scientific">Trifolium medium</name>
    <dbReference type="NCBI Taxonomy" id="97028"/>
    <lineage>
        <taxon>Eukaryota</taxon>
        <taxon>Viridiplantae</taxon>
        <taxon>Streptophyta</taxon>
        <taxon>Embryophyta</taxon>
        <taxon>Tracheophyta</taxon>
        <taxon>Spermatophyta</taxon>
        <taxon>Magnoliopsida</taxon>
        <taxon>eudicotyledons</taxon>
        <taxon>Gunneridae</taxon>
        <taxon>Pentapetalae</taxon>
        <taxon>rosids</taxon>
        <taxon>fabids</taxon>
        <taxon>Fabales</taxon>
        <taxon>Fabaceae</taxon>
        <taxon>Papilionoideae</taxon>
        <taxon>50 kb inversion clade</taxon>
        <taxon>NPAAA clade</taxon>
        <taxon>Hologalegina</taxon>
        <taxon>IRL clade</taxon>
        <taxon>Trifolieae</taxon>
        <taxon>Trifolium</taxon>
    </lineage>
</organism>